<evidence type="ECO:0000256" key="4">
    <source>
        <dbReference type="SAM" id="Phobius"/>
    </source>
</evidence>
<keyword evidence="3 4" id="KW-0472">Membrane</keyword>
<dbReference type="GO" id="GO:0004180">
    <property type="term" value="F:carboxypeptidase activity"/>
    <property type="evidence" value="ECO:0007669"/>
    <property type="project" value="UniProtKB-KW"/>
</dbReference>
<dbReference type="Pfam" id="PF00905">
    <property type="entry name" value="Transpeptidase"/>
    <property type="match status" value="1"/>
</dbReference>
<dbReference type="InterPro" id="IPR012338">
    <property type="entry name" value="Beta-lactam/transpept-like"/>
</dbReference>
<name>A0A1I5CDN4_9FLAO</name>
<evidence type="ECO:0000256" key="3">
    <source>
        <dbReference type="ARBA" id="ARBA00023136"/>
    </source>
</evidence>
<feature type="domain" description="PASTA" evidence="5">
    <location>
        <begin position="606"/>
        <end position="664"/>
    </location>
</feature>
<dbReference type="InterPro" id="IPR036138">
    <property type="entry name" value="PBP_dimer_sf"/>
</dbReference>
<accession>A0A1I5CDN4</accession>
<evidence type="ECO:0000256" key="1">
    <source>
        <dbReference type="ARBA" id="ARBA00004370"/>
    </source>
</evidence>
<dbReference type="PANTHER" id="PTHR30627:SF1">
    <property type="entry name" value="PEPTIDOGLYCAN D,D-TRANSPEPTIDASE FTSI"/>
    <property type="match status" value="1"/>
</dbReference>
<dbReference type="Gene3D" id="3.90.1310.10">
    <property type="entry name" value="Penicillin-binding protein 2a (Domain 2)"/>
    <property type="match status" value="1"/>
</dbReference>
<dbReference type="GO" id="GO:0051301">
    <property type="term" value="P:cell division"/>
    <property type="evidence" value="ECO:0007669"/>
    <property type="project" value="UniProtKB-KW"/>
</dbReference>
<dbReference type="Proteomes" id="UP000199036">
    <property type="component" value="Unassembled WGS sequence"/>
</dbReference>
<dbReference type="Pfam" id="PF03793">
    <property type="entry name" value="PASTA"/>
    <property type="match status" value="1"/>
</dbReference>
<dbReference type="SUPFAM" id="SSF56519">
    <property type="entry name" value="Penicillin binding protein dimerisation domain"/>
    <property type="match status" value="1"/>
</dbReference>
<keyword evidence="7" id="KW-1185">Reference proteome</keyword>
<protein>
    <submittedName>
        <fullName evidence="6">Cell division protein FtsI (Penicillin-binding protein 3)</fullName>
    </submittedName>
</protein>
<keyword evidence="6" id="KW-0131">Cell cycle</keyword>
<keyword evidence="2" id="KW-0378">Hydrolase</keyword>
<dbReference type="InterPro" id="IPR050515">
    <property type="entry name" value="Beta-lactam/transpept"/>
</dbReference>
<evidence type="ECO:0000313" key="7">
    <source>
        <dbReference type="Proteomes" id="UP000199036"/>
    </source>
</evidence>
<keyword evidence="6" id="KW-0132">Cell division</keyword>
<dbReference type="Gene3D" id="3.30.10.20">
    <property type="match status" value="1"/>
</dbReference>
<feature type="transmembrane region" description="Helical" evidence="4">
    <location>
        <begin position="12"/>
        <end position="33"/>
    </location>
</feature>
<dbReference type="SMART" id="SM00740">
    <property type="entry name" value="PASTA"/>
    <property type="match status" value="1"/>
</dbReference>
<dbReference type="GO" id="GO:0008658">
    <property type="term" value="F:penicillin binding"/>
    <property type="evidence" value="ECO:0007669"/>
    <property type="project" value="InterPro"/>
</dbReference>
<reference evidence="7" key="1">
    <citation type="submission" date="2016-10" db="EMBL/GenBank/DDBJ databases">
        <authorList>
            <person name="Varghese N."/>
            <person name="Submissions S."/>
        </authorList>
    </citation>
    <scope>NUCLEOTIDE SEQUENCE [LARGE SCALE GENOMIC DNA]</scope>
    <source>
        <strain evidence="7">DS-12</strain>
    </source>
</reference>
<comment type="subcellular location">
    <subcellularLocation>
        <location evidence="1">Membrane</location>
    </subcellularLocation>
</comment>
<dbReference type="SUPFAM" id="SSF56601">
    <property type="entry name" value="beta-lactamase/transpeptidase-like"/>
    <property type="match status" value="1"/>
</dbReference>
<dbReference type="PANTHER" id="PTHR30627">
    <property type="entry name" value="PEPTIDOGLYCAN D,D-TRANSPEPTIDASE"/>
    <property type="match status" value="1"/>
</dbReference>
<dbReference type="GO" id="GO:0071555">
    <property type="term" value="P:cell wall organization"/>
    <property type="evidence" value="ECO:0007669"/>
    <property type="project" value="TreeGrafter"/>
</dbReference>
<dbReference type="InterPro" id="IPR001460">
    <property type="entry name" value="PCN-bd_Tpept"/>
</dbReference>
<dbReference type="InterPro" id="IPR005543">
    <property type="entry name" value="PASTA_dom"/>
</dbReference>
<dbReference type="AlphaFoldDB" id="A0A1I5CDN4"/>
<evidence type="ECO:0000313" key="6">
    <source>
        <dbReference type="EMBL" id="SFN85037.1"/>
    </source>
</evidence>
<keyword evidence="2" id="KW-0121">Carboxypeptidase</keyword>
<dbReference type="Pfam" id="PF03717">
    <property type="entry name" value="PBP_dimer"/>
    <property type="match status" value="1"/>
</dbReference>
<dbReference type="RefSeq" id="WP_091523236.1">
    <property type="nucleotide sequence ID" value="NZ_FOVI01000012.1"/>
</dbReference>
<dbReference type="Gene3D" id="3.30.450.330">
    <property type="match status" value="1"/>
</dbReference>
<dbReference type="SUPFAM" id="SSF54184">
    <property type="entry name" value="Penicillin-binding protein 2x (pbp-2x), c-terminal domain"/>
    <property type="match status" value="1"/>
</dbReference>
<dbReference type="EMBL" id="FOVI01000012">
    <property type="protein sequence ID" value="SFN85037.1"/>
    <property type="molecule type" value="Genomic_DNA"/>
</dbReference>
<gene>
    <name evidence="6" type="ORF">SAMN05421741_11238</name>
</gene>
<dbReference type="Gene3D" id="3.40.710.10">
    <property type="entry name" value="DD-peptidase/beta-lactamase superfamily"/>
    <property type="match status" value="1"/>
</dbReference>
<dbReference type="GO" id="GO:0005886">
    <property type="term" value="C:plasma membrane"/>
    <property type="evidence" value="ECO:0007669"/>
    <property type="project" value="TreeGrafter"/>
</dbReference>
<sequence length="664" mass="74315">MGLAKKTENNRIYFVFFGMLAIGIAIFLKMSIIQFKEGEEWRSKADSLTIKDEIIPANRGNIYSADGSLLATSIPKYTVYFDPYSPSNEHFEQNIRGFSDSLAKFIPKKSAGEYEAYFRKARSNKKRYIHIATKLSYTQYMKLKSFPLFNLGKYKGGMIVNQVHVREYPMGMIANRTIGYERVNDDKTITRKGIEAAFTDYLTGKEGKRKVQKMSKNLWKPIHDENEIDPQDGYDITTTIDVYIQDIAHHALLSSLEYYEADHGTVVVMETNTGQVKAISNLGKIDDGSYRETVNYAVLERHDPGSTFKLASYMALLDDGKADTATIYDTHGGIVTFSGRQVRDSNRRGYGKISLGRAFEVSSNTVVTQAVNQAYKDNPKDFTDKMKDFGFNATLGLDLKGEPKSYIPVPGDRNWSKIALPWMAYGYGILVTPLQTLTLYNSIANDGEMVKPQFVKEIRDVNHVIKTFDKEVINPQIVKPKVVKEMQAIMKNVVLRGTGKGLQSKDFSMAGKTGTAQMNYGNRGGMYYASSFVGYFPADNPKYSCIVVIHRPTKHSYYGGDVAGPVFKRIAQKIFTDVPSLKEIKNIETPSQAAVKSYKKYYANVKHSGSAMPNVVGLPAMDAVAILENLGLKVQIIGFGKVNKQSVPNGEKITKQQTITLELS</sequence>
<organism evidence="6 7">
    <name type="scientific">Paenimyroides ummariense</name>
    <dbReference type="NCBI Taxonomy" id="913024"/>
    <lineage>
        <taxon>Bacteria</taxon>
        <taxon>Pseudomonadati</taxon>
        <taxon>Bacteroidota</taxon>
        <taxon>Flavobacteriia</taxon>
        <taxon>Flavobacteriales</taxon>
        <taxon>Flavobacteriaceae</taxon>
        <taxon>Paenimyroides</taxon>
    </lineage>
</organism>
<keyword evidence="4" id="KW-1133">Transmembrane helix</keyword>
<proteinExistence type="predicted"/>
<dbReference type="OrthoDB" id="9804124at2"/>
<keyword evidence="4" id="KW-0812">Transmembrane</keyword>
<evidence type="ECO:0000256" key="2">
    <source>
        <dbReference type="ARBA" id="ARBA00022645"/>
    </source>
</evidence>
<dbReference type="CDD" id="cd06575">
    <property type="entry name" value="PASTA_Pbp2x-like_2"/>
    <property type="match status" value="1"/>
</dbReference>
<keyword evidence="2" id="KW-0645">Protease</keyword>
<dbReference type="InterPro" id="IPR005311">
    <property type="entry name" value="PBP_dimer"/>
</dbReference>
<evidence type="ECO:0000259" key="5">
    <source>
        <dbReference type="PROSITE" id="PS51178"/>
    </source>
</evidence>
<dbReference type="STRING" id="913024.SAMN05421741_11238"/>
<dbReference type="PROSITE" id="PS51178">
    <property type="entry name" value="PASTA"/>
    <property type="match status" value="1"/>
</dbReference>